<protein>
    <submittedName>
        <fullName evidence="1">Uncharacterized protein</fullName>
    </submittedName>
</protein>
<evidence type="ECO:0000313" key="1">
    <source>
        <dbReference type="EMBL" id="CAL1707134.1"/>
    </source>
</evidence>
<organism evidence="1 2">
    <name type="scientific">Somion occarium</name>
    <dbReference type="NCBI Taxonomy" id="3059160"/>
    <lineage>
        <taxon>Eukaryota</taxon>
        <taxon>Fungi</taxon>
        <taxon>Dikarya</taxon>
        <taxon>Basidiomycota</taxon>
        <taxon>Agaricomycotina</taxon>
        <taxon>Agaricomycetes</taxon>
        <taxon>Polyporales</taxon>
        <taxon>Cerrenaceae</taxon>
        <taxon>Somion</taxon>
    </lineage>
</organism>
<dbReference type="Proteomes" id="UP001497453">
    <property type="component" value="Chromosome 4"/>
</dbReference>
<proteinExistence type="predicted"/>
<gene>
    <name evidence="1" type="ORF">GFSPODELE1_LOCUS6214</name>
</gene>
<name>A0ABP1DIU2_9APHY</name>
<evidence type="ECO:0000313" key="2">
    <source>
        <dbReference type="Proteomes" id="UP001497453"/>
    </source>
</evidence>
<dbReference type="EMBL" id="OZ037947">
    <property type="protein sequence ID" value="CAL1707134.1"/>
    <property type="molecule type" value="Genomic_DNA"/>
</dbReference>
<reference evidence="2" key="1">
    <citation type="submission" date="2024-04" db="EMBL/GenBank/DDBJ databases">
        <authorList>
            <person name="Shaw F."/>
            <person name="Minotto A."/>
        </authorList>
    </citation>
    <scope>NUCLEOTIDE SEQUENCE [LARGE SCALE GENOMIC DNA]</scope>
</reference>
<accession>A0ABP1DIU2</accession>
<keyword evidence="2" id="KW-1185">Reference proteome</keyword>
<sequence length="85" mass="9148">MDIVPITPAQGLSLAVDLAVSFWSHTLLCACSFGENSSPAPPVCFFPLALTTPYTVIRTIAHELATNASTLSNFMKVDLALPYYN</sequence>